<name>A0A9W7VZT1_9PEZI</name>
<keyword evidence="2" id="KW-1185">Reference proteome</keyword>
<sequence>MPQSCCSLPPDLLLEEDRTETTVETTQTLRLGNLAKTTQQAIGEARLGHETDAGSLKRAEGNVGEELGKRGGTEVDSGAVLAGGFVPEQRDGLLLEELVAAEFERALQEVAGEGWAGTGQEGAGALVLDDLADAADQTAVVGDGIELDAGLDAVGSGVSGIGMSSLIVD</sequence>
<gene>
    <name evidence="1" type="ORF">Tdes44962_MAKER04878</name>
</gene>
<organism evidence="1 2">
    <name type="scientific">Teratosphaeria destructans</name>
    <dbReference type="NCBI Taxonomy" id="418781"/>
    <lineage>
        <taxon>Eukaryota</taxon>
        <taxon>Fungi</taxon>
        <taxon>Dikarya</taxon>
        <taxon>Ascomycota</taxon>
        <taxon>Pezizomycotina</taxon>
        <taxon>Dothideomycetes</taxon>
        <taxon>Dothideomycetidae</taxon>
        <taxon>Mycosphaerellales</taxon>
        <taxon>Teratosphaeriaceae</taxon>
        <taxon>Teratosphaeria</taxon>
    </lineage>
</organism>
<reference evidence="1 2" key="1">
    <citation type="journal article" date="2018" name="IMA Fungus">
        <title>IMA Genome-F 10: Nine draft genome sequences of Claviceps purpurea s.lat., including C. arundinis, C. humidiphila, and C. cf. spartinae, pseudomolecules for the pitch canker pathogen Fusarium circinatum, draft genome of Davidsoniella eucalypti, Grosmannia galeiformis, Quambalaria eucalypti, and Teratosphaeria destructans.</title>
        <authorList>
            <person name="Wingfield B.D."/>
            <person name="Liu M."/>
            <person name="Nguyen H.D."/>
            <person name="Lane F.A."/>
            <person name="Morgan S.W."/>
            <person name="De Vos L."/>
            <person name="Wilken P.M."/>
            <person name="Duong T.A."/>
            <person name="Aylward J."/>
            <person name="Coetzee M.P."/>
            <person name="Dadej K."/>
            <person name="De Beer Z.W."/>
            <person name="Findlay W."/>
            <person name="Havenga M."/>
            <person name="Kolarik M."/>
            <person name="Menzies J.G."/>
            <person name="Naidoo K."/>
            <person name="Pochopski O."/>
            <person name="Shoukouhi P."/>
            <person name="Santana Q.C."/>
            <person name="Seifert K.A."/>
            <person name="Soal N."/>
            <person name="Steenkamp E.T."/>
            <person name="Tatham C.T."/>
            <person name="van der Nest M.A."/>
            <person name="Wingfield M.J."/>
        </authorList>
    </citation>
    <scope>NUCLEOTIDE SEQUENCE [LARGE SCALE GENOMIC DNA]</scope>
    <source>
        <strain evidence="1">CMW44962</strain>
    </source>
</reference>
<evidence type="ECO:0000313" key="2">
    <source>
        <dbReference type="Proteomes" id="UP001138500"/>
    </source>
</evidence>
<reference evidence="1 2" key="2">
    <citation type="journal article" date="2021" name="Curr. Genet.">
        <title>Genetic response to nitrogen starvation in the aggressive Eucalyptus foliar pathogen Teratosphaeria destructans.</title>
        <authorList>
            <person name="Havenga M."/>
            <person name="Wingfield B.D."/>
            <person name="Wingfield M.J."/>
            <person name="Dreyer L.L."/>
            <person name="Roets F."/>
            <person name="Aylward J."/>
        </authorList>
    </citation>
    <scope>NUCLEOTIDE SEQUENCE [LARGE SCALE GENOMIC DNA]</scope>
    <source>
        <strain evidence="1">CMW44962</strain>
    </source>
</reference>
<accession>A0A9W7VZT1</accession>
<comment type="caution">
    <text evidence="1">The sequence shown here is derived from an EMBL/GenBank/DDBJ whole genome shotgun (WGS) entry which is preliminary data.</text>
</comment>
<proteinExistence type="predicted"/>
<dbReference type="AlphaFoldDB" id="A0A9W7VZT1"/>
<evidence type="ECO:0000313" key="1">
    <source>
        <dbReference type="EMBL" id="KAH9821981.1"/>
    </source>
</evidence>
<dbReference type="Proteomes" id="UP001138500">
    <property type="component" value="Unassembled WGS sequence"/>
</dbReference>
<dbReference type="EMBL" id="RIBY02002245">
    <property type="protein sequence ID" value="KAH9821981.1"/>
    <property type="molecule type" value="Genomic_DNA"/>
</dbReference>
<protein>
    <submittedName>
        <fullName evidence="1">Uncharacterized protein</fullName>
    </submittedName>
</protein>